<feature type="region of interest" description="Disordered" evidence="8">
    <location>
        <begin position="334"/>
        <end position="359"/>
    </location>
</feature>
<dbReference type="Pfam" id="PF03847">
    <property type="entry name" value="TFIID_20kDa"/>
    <property type="match status" value="1"/>
</dbReference>
<feature type="compositionally biased region" description="Low complexity" evidence="8">
    <location>
        <begin position="154"/>
        <end position="170"/>
    </location>
</feature>
<feature type="region of interest" description="Disordered" evidence="8">
    <location>
        <begin position="276"/>
        <end position="301"/>
    </location>
</feature>
<evidence type="ECO:0000256" key="4">
    <source>
        <dbReference type="ARBA" id="ARBA00023163"/>
    </source>
</evidence>
<evidence type="ECO:0000256" key="1">
    <source>
        <dbReference type="ARBA" id="ARBA00004123"/>
    </source>
</evidence>
<reference evidence="11" key="1">
    <citation type="submission" date="2019-03" db="EMBL/GenBank/DDBJ databases">
        <title>Snf2 controls pulcherriminic acid biosynthesis and connects pigmentation and antifungal activity of the yeast Metschnikowia pulcherrima.</title>
        <authorList>
            <person name="Gore-Lloyd D."/>
            <person name="Sumann I."/>
            <person name="Brachmann A.O."/>
            <person name="Schneeberger K."/>
            <person name="Ortiz-Merino R.A."/>
            <person name="Moreno-Beltran M."/>
            <person name="Schlaefli M."/>
            <person name="Kirner P."/>
            <person name="Santos Kron A."/>
            <person name="Wolfe K.H."/>
            <person name="Piel J."/>
            <person name="Ahrens C.H."/>
            <person name="Henk D."/>
            <person name="Freimoser F.M."/>
        </authorList>
    </citation>
    <scope>NUCLEOTIDE SEQUENCE [LARGE SCALE GENOMIC DNA]</scope>
    <source>
        <strain evidence="11">APC 1.2</strain>
    </source>
</reference>
<keyword evidence="10" id="KW-0396">Initiation factor</keyword>
<dbReference type="InterPro" id="IPR009072">
    <property type="entry name" value="Histone-fold"/>
</dbReference>
<evidence type="ECO:0000313" key="10">
    <source>
        <dbReference type="EMBL" id="QBM90450.1"/>
    </source>
</evidence>
<dbReference type="CDD" id="cd07981">
    <property type="entry name" value="HFD_TAF12"/>
    <property type="match status" value="1"/>
</dbReference>
<dbReference type="Gene3D" id="1.10.20.10">
    <property type="entry name" value="Histone, subunit A"/>
    <property type="match status" value="1"/>
</dbReference>
<dbReference type="GO" id="GO:0003677">
    <property type="term" value="F:DNA binding"/>
    <property type="evidence" value="ECO:0007669"/>
    <property type="project" value="TreeGrafter"/>
</dbReference>
<feature type="compositionally biased region" description="Polar residues" evidence="8">
    <location>
        <begin position="171"/>
        <end position="201"/>
    </location>
</feature>
<keyword evidence="5" id="KW-0539">Nucleus</keyword>
<dbReference type="PANTHER" id="PTHR12264">
    <property type="entry name" value="TRANSCRIPTION INITIATION FACTOR TFIID SUBUNIT 12"/>
    <property type="match status" value="1"/>
</dbReference>
<comment type="similarity">
    <text evidence="2">Belongs to the TAF12 family.</text>
</comment>
<accession>A0A4P6XSH0</accession>
<dbReference type="InterPro" id="IPR003228">
    <property type="entry name" value="TFIID_TAF12_dom"/>
</dbReference>
<dbReference type="AlphaFoldDB" id="A0A4P6XSH0"/>
<protein>
    <recommendedName>
        <fullName evidence="6">TBP-associated factor 12</fullName>
    </recommendedName>
    <alternativeName>
        <fullName evidence="7">Transcription initiation factor TFIID subunit 12</fullName>
    </alternativeName>
</protein>
<dbReference type="EMBL" id="CP034461">
    <property type="protein sequence ID" value="QBM90450.1"/>
    <property type="molecule type" value="Genomic_DNA"/>
</dbReference>
<dbReference type="GO" id="GO:0046982">
    <property type="term" value="F:protein heterodimerization activity"/>
    <property type="evidence" value="ECO:0007669"/>
    <property type="project" value="InterPro"/>
</dbReference>
<keyword evidence="10" id="KW-0648">Protein biosynthesis</keyword>
<proteinExistence type="inferred from homology"/>
<evidence type="ECO:0000313" key="11">
    <source>
        <dbReference type="Proteomes" id="UP000292447"/>
    </source>
</evidence>
<dbReference type="InterPro" id="IPR037794">
    <property type="entry name" value="TAF12"/>
</dbReference>
<comment type="subcellular location">
    <subcellularLocation>
        <location evidence="1">Nucleus</location>
    </subcellularLocation>
</comment>
<name>A0A4P6XSH0_9ASCO</name>
<evidence type="ECO:0000256" key="2">
    <source>
        <dbReference type="ARBA" id="ARBA00007530"/>
    </source>
</evidence>
<organism evidence="10 11">
    <name type="scientific">Metschnikowia aff. pulcherrima</name>
    <dbReference type="NCBI Taxonomy" id="2163413"/>
    <lineage>
        <taxon>Eukaryota</taxon>
        <taxon>Fungi</taxon>
        <taxon>Dikarya</taxon>
        <taxon>Ascomycota</taxon>
        <taxon>Saccharomycotina</taxon>
        <taxon>Pichiomycetes</taxon>
        <taxon>Metschnikowiaceae</taxon>
        <taxon>Metschnikowia</taxon>
    </lineage>
</organism>
<dbReference type="FunFam" id="1.10.20.10:FF:000011">
    <property type="entry name" value="Transcription initiation factor TFIID subunit 12"/>
    <property type="match status" value="1"/>
</dbReference>
<feature type="region of interest" description="Disordered" evidence="8">
    <location>
        <begin position="81"/>
        <end position="201"/>
    </location>
</feature>
<dbReference type="STRING" id="2163413.A0A4P6XSH0"/>
<dbReference type="GO" id="GO:0017025">
    <property type="term" value="F:TBP-class protein binding"/>
    <property type="evidence" value="ECO:0007669"/>
    <property type="project" value="TreeGrafter"/>
</dbReference>
<evidence type="ECO:0000256" key="7">
    <source>
        <dbReference type="ARBA" id="ARBA00093657"/>
    </source>
</evidence>
<dbReference type="SUPFAM" id="SSF47113">
    <property type="entry name" value="Histone-fold"/>
    <property type="match status" value="1"/>
</dbReference>
<keyword evidence="3" id="KW-0805">Transcription regulation</keyword>
<evidence type="ECO:0000256" key="8">
    <source>
        <dbReference type="SAM" id="MobiDB-lite"/>
    </source>
</evidence>
<dbReference type="GO" id="GO:0000124">
    <property type="term" value="C:SAGA complex"/>
    <property type="evidence" value="ECO:0007669"/>
    <property type="project" value="InterPro"/>
</dbReference>
<feature type="domain" description="Transcription initiation factor TFIID subunit 12" evidence="9">
    <location>
        <begin position="444"/>
        <end position="516"/>
    </location>
</feature>
<evidence type="ECO:0000256" key="6">
    <source>
        <dbReference type="ARBA" id="ARBA00075089"/>
    </source>
</evidence>
<evidence type="ECO:0000256" key="3">
    <source>
        <dbReference type="ARBA" id="ARBA00023015"/>
    </source>
</evidence>
<feature type="compositionally biased region" description="Polar residues" evidence="8">
    <location>
        <begin position="99"/>
        <end position="131"/>
    </location>
</feature>
<dbReference type="PANTHER" id="PTHR12264:SF21">
    <property type="entry name" value="TRANSCRIPTION INITIATION FACTOR TFIID SUBUNIT 12"/>
    <property type="match status" value="1"/>
</dbReference>
<dbReference type="GO" id="GO:0051123">
    <property type="term" value="P:RNA polymerase II preinitiation complex assembly"/>
    <property type="evidence" value="ECO:0007669"/>
    <property type="project" value="TreeGrafter"/>
</dbReference>
<feature type="compositionally biased region" description="Low complexity" evidence="8">
    <location>
        <begin position="81"/>
        <end position="97"/>
    </location>
</feature>
<dbReference type="GO" id="GO:0005669">
    <property type="term" value="C:transcription factor TFIID complex"/>
    <property type="evidence" value="ECO:0007669"/>
    <property type="project" value="InterPro"/>
</dbReference>
<gene>
    <name evidence="10" type="primary">MPUL0F00310</name>
    <name evidence="10" type="ORF">METSCH_F00310</name>
</gene>
<keyword evidence="11" id="KW-1185">Reference proteome</keyword>
<dbReference type="GO" id="GO:0003743">
    <property type="term" value="F:translation initiation factor activity"/>
    <property type="evidence" value="ECO:0007669"/>
    <property type="project" value="UniProtKB-KW"/>
</dbReference>
<sequence>MSQPLPNPNQQNMIQTIQPAQATRLLEALKDELAKAKAAGPDTAKARLHYARAEQIKQVLVNYRQQQQQRQAAAARVNSAGGFAGATPTSSATTGPGMATQNTVPGSAPAHTNQAQFHNSNVGSRPGSTGFASGANAMGSNGPVGSAAGIGQTSGSSAPGAANAGPQQQQRTGIYSTNQMPNTHLDSSAQQRPSSVTPGVTTEKYNQVRTRLQDLEKKIRTLEAGKRPDMNPDENTQFENQLRELKLKYAQYSKFALYMKNQLIEMARVAGHNPAVGASPATKPSTPGMPPAAASAHSGTPAHSINTPAMTNALQVASNVNASHENKQAANATGNAIAPGAGTPVKSGSRGPSPSVKEPTIPGVNLSLITKPSVPSIPILSTINVKPHNPITLKPGANNVRPTLTAGGSSGLGQVVNSPAMFRMPTFDMASTGSIQDNGGRVLTKRKLTELVNTIGADEGDGKTTIDGDVEELLLDLADEFVSSVTTFACRLAKHRKTDAIDVRDVQLHLERNWNIRIPGHSMDDIRSMRKWQPSSSYTQKVSGVDIVKAVNGNIN</sequence>
<dbReference type="Proteomes" id="UP000292447">
    <property type="component" value="Chromosome VI"/>
</dbReference>
<keyword evidence="4" id="KW-0804">Transcription</keyword>
<evidence type="ECO:0000259" key="9">
    <source>
        <dbReference type="Pfam" id="PF03847"/>
    </source>
</evidence>
<evidence type="ECO:0000256" key="5">
    <source>
        <dbReference type="ARBA" id="ARBA00023242"/>
    </source>
</evidence>